<name>A0A7W6J3W5_9HYPH</name>
<accession>A0A7W6J3W5</accession>
<dbReference type="PANTHER" id="PTHR19288">
    <property type="entry name" value="4-NITROPHENYLPHOSPHATASE-RELATED"/>
    <property type="match status" value="1"/>
</dbReference>
<sequence length="283" mass="30374">MAERIQRFEDITPNYDVVLCDVWGVLHNGVDAFAEASDALIAARKAGATVVLLTNSPRPTPGVTAQLRLIGVPDEAYDGTVTSGDVTRKLIAEGPKKVFLLGPERDLPLIEGLGVERTSAEEAGAIVCSGFFDDERETPETYREMLSAFIARGVPMICANPDLVVERGSRIIPCAGAIAQLYDRLGGETRIAGKPHRPIYEAALSLAAGLRGGTLDKARVIAIGDGMVTDVRGALDHGLDLLYISGGIHAADYVQEGRTNEALLADFLARHDAHARYWMPRLA</sequence>
<dbReference type="GO" id="GO:0005737">
    <property type="term" value="C:cytoplasm"/>
    <property type="evidence" value="ECO:0007669"/>
    <property type="project" value="TreeGrafter"/>
</dbReference>
<dbReference type="Proteomes" id="UP000528286">
    <property type="component" value="Unassembled WGS sequence"/>
</dbReference>
<protein>
    <submittedName>
        <fullName evidence="1">HAD superfamily hydrolase (TIGR01450 family)</fullName>
    </submittedName>
</protein>
<comment type="caution">
    <text evidence="1">The sequence shown here is derived from an EMBL/GenBank/DDBJ whole genome shotgun (WGS) entry which is preliminary data.</text>
</comment>
<dbReference type="RefSeq" id="WP_183365534.1">
    <property type="nucleotide sequence ID" value="NZ_JACIEZ010000002.1"/>
</dbReference>
<dbReference type="GO" id="GO:0016791">
    <property type="term" value="F:phosphatase activity"/>
    <property type="evidence" value="ECO:0007669"/>
    <property type="project" value="TreeGrafter"/>
</dbReference>
<keyword evidence="2" id="KW-1185">Reference proteome</keyword>
<reference evidence="1 2" key="1">
    <citation type="submission" date="2020-08" db="EMBL/GenBank/DDBJ databases">
        <title>Genomic Encyclopedia of Type Strains, Phase IV (KMG-IV): sequencing the most valuable type-strain genomes for metagenomic binning, comparative biology and taxonomic classification.</title>
        <authorList>
            <person name="Goeker M."/>
        </authorList>
    </citation>
    <scope>NUCLEOTIDE SEQUENCE [LARGE SCALE GENOMIC DNA]</scope>
    <source>
        <strain evidence="1 2">DSM 29853</strain>
    </source>
</reference>
<dbReference type="AlphaFoldDB" id="A0A7W6J3W5"/>
<dbReference type="Pfam" id="PF13344">
    <property type="entry name" value="Hydrolase_6"/>
    <property type="match status" value="1"/>
</dbReference>
<proteinExistence type="predicted"/>
<keyword evidence="1" id="KW-0378">Hydrolase</keyword>
<evidence type="ECO:0000313" key="1">
    <source>
        <dbReference type="EMBL" id="MBB4064301.1"/>
    </source>
</evidence>
<dbReference type="InterPro" id="IPR023214">
    <property type="entry name" value="HAD_sf"/>
</dbReference>
<dbReference type="NCBIfam" id="TIGR01459">
    <property type="entry name" value="HAD-SF-IIA-hyp4"/>
    <property type="match status" value="1"/>
</dbReference>
<dbReference type="PANTHER" id="PTHR19288:SF90">
    <property type="entry name" value="OS08G0542600 PROTEIN"/>
    <property type="match status" value="1"/>
</dbReference>
<dbReference type="InterPro" id="IPR006356">
    <property type="entry name" value="HAD-SF_hydro_IIA_hyp3"/>
</dbReference>
<gene>
    <name evidence="1" type="ORF">GGR23_001478</name>
</gene>
<dbReference type="EMBL" id="JACIEZ010000002">
    <property type="protein sequence ID" value="MBB4064301.1"/>
    <property type="molecule type" value="Genomic_DNA"/>
</dbReference>
<organism evidence="1 2">
    <name type="scientific">Gellertiella hungarica</name>
    <dbReference type="NCBI Taxonomy" id="1572859"/>
    <lineage>
        <taxon>Bacteria</taxon>
        <taxon>Pseudomonadati</taxon>
        <taxon>Pseudomonadota</taxon>
        <taxon>Alphaproteobacteria</taxon>
        <taxon>Hyphomicrobiales</taxon>
        <taxon>Rhizobiaceae</taxon>
        <taxon>Gellertiella</taxon>
    </lineage>
</organism>
<dbReference type="InterPro" id="IPR006357">
    <property type="entry name" value="HAD-SF_hydro_IIA"/>
</dbReference>
<evidence type="ECO:0000313" key="2">
    <source>
        <dbReference type="Proteomes" id="UP000528286"/>
    </source>
</evidence>
<dbReference type="SUPFAM" id="SSF56784">
    <property type="entry name" value="HAD-like"/>
    <property type="match status" value="1"/>
</dbReference>
<dbReference type="NCBIfam" id="TIGR01460">
    <property type="entry name" value="HAD-SF-IIA"/>
    <property type="match status" value="1"/>
</dbReference>
<dbReference type="InterPro" id="IPR036412">
    <property type="entry name" value="HAD-like_sf"/>
</dbReference>
<dbReference type="Pfam" id="PF13242">
    <property type="entry name" value="Hydrolase_like"/>
    <property type="match status" value="1"/>
</dbReference>
<dbReference type="CDD" id="cd07525">
    <property type="entry name" value="HAD_like"/>
    <property type="match status" value="1"/>
</dbReference>
<dbReference type="Gene3D" id="3.40.50.1000">
    <property type="entry name" value="HAD superfamily/HAD-like"/>
    <property type="match status" value="2"/>
</dbReference>